<evidence type="ECO:0000256" key="1">
    <source>
        <dbReference type="SAM" id="SignalP"/>
    </source>
</evidence>
<keyword evidence="3" id="KW-1185">Reference proteome</keyword>
<evidence type="ECO:0000313" key="3">
    <source>
        <dbReference type="Proteomes" id="UP000011058"/>
    </source>
</evidence>
<feature type="chain" id="PRO_5003630159" description="Secreted protein" evidence="1">
    <location>
        <begin position="25"/>
        <end position="75"/>
    </location>
</feature>
<dbReference type="AlphaFoldDB" id="I0KFP0"/>
<evidence type="ECO:0008006" key="4">
    <source>
        <dbReference type="Google" id="ProtNLM"/>
    </source>
</evidence>
<protein>
    <recommendedName>
        <fullName evidence="4">Secreted protein</fullName>
    </recommendedName>
</protein>
<dbReference type="KEGG" id="fae:FAES_4944"/>
<reference evidence="2 3" key="1">
    <citation type="journal article" date="2012" name="J. Bacteriol.">
        <title>Genome Sequence of Fibrella aestuarina BUZ 2T, a Filamentous Marine Bacterium.</title>
        <authorList>
            <person name="Filippini M."/>
            <person name="Qi W."/>
            <person name="Blom J."/>
            <person name="Goesmann A."/>
            <person name="Smits T.H."/>
            <person name="Bagheri H.C."/>
        </authorList>
    </citation>
    <scope>NUCLEOTIDE SEQUENCE [LARGE SCALE GENOMIC DNA]</scope>
    <source>
        <strain evidence="3">BUZ 2T</strain>
    </source>
</reference>
<proteinExistence type="predicted"/>
<gene>
    <name evidence="2" type="ORF">FAES_4944</name>
</gene>
<name>I0KFP0_9BACT</name>
<accession>I0KFP0</accession>
<feature type="signal peptide" evidence="1">
    <location>
        <begin position="1"/>
        <end position="24"/>
    </location>
</feature>
<organism evidence="2 3">
    <name type="scientific">Fibrella aestuarina BUZ 2</name>
    <dbReference type="NCBI Taxonomy" id="1166018"/>
    <lineage>
        <taxon>Bacteria</taxon>
        <taxon>Pseudomonadati</taxon>
        <taxon>Bacteroidota</taxon>
        <taxon>Cytophagia</taxon>
        <taxon>Cytophagales</taxon>
        <taxon>Spirosomataceae</taxon>
        <taxon>Fibrella</taxon>
    </lineage>
</organism>
<evidence type="ECO:0000313" key="2">
    <source>
        <dbReference type="EMBL" id="CCH02943.1"/>
    </source>
</evidence>
<dbReference type="EMBL" id="HE796683">
    <property type="protein sequence ID" value="CCH02943.1"/>
    <property type="molecule type" value="Genomic_DNA"/>
</dbReference>
<dbReference type="Proteomes" id="UP000011058">
    <property type="component" value="Chromosome"/>
</dbReference>
<sequence>MTTMVFRLNVALLLCLSWPVATPAATPPGIGFKKLVAAGYVSRRPTYPAAQPGLRSVKSPQRNRLSLLRPLGLLR</sequence>
<dbReference type="HOGENOM" id="CLU_2665684_0_0_10"/>
<keyword evidence="1" id="KW-0732">Signal</keyword>